<dbReference type="SUPFAM" id="SSF52047">
    <property type="entry name" value="RNI-like"/>
    <property type="match status" value="1"/>
</dbReference>
<evidence type="ECO:0008006" key="3">
    <source>
        <dbReference type="Google" id="ProtNLM"/>
    </source>
</evidence>
<dbReference type="Proteomes" id="UP000193467">
    <property type="component" value="Unassembled WGS sequence"/>
</dbReference>
<dbReference type="InParanoid" id="A0A1Y2FL00"/>
<accession>A0A1Y2FL00</accession>
<reference evidence="1 2" key="1">
    <citation type="submission" date="2016-07" db="EMBL/GenBank/DDBJ databases">
        <title>Pervasive Adenine N6-methylation of Active Genes in Fungi.</title>
        <authorList>
            <consortium name="DOE Joint Genome Institute"/>
            <person name="Mondo S.J."/>
            <person name="Dannebaum R.O."/>
            <person name="Kuo R.C."/>
            <person name="Labutti K."/>
            <person name="Haridas S."/>
            <person name="Kuo A."/>
            <person name="Salamov A."/>
            <person name="Ahrendt S.R."/>
            <person name="Lipzen A."/>
            <person name="Sullivan W."/>
            <person name="Andreopoulos W.B."/>
            <person name="Clum A."/>
            <person name="Lindquist E."/>
            <person name="Daum C."/>
            <person name="Ramamoorthy G.K."/>
            <person name="Gryganskyi A."/>
            <person name="Culley D."/>
            <person name="Magnuson J.K."/>
            <person name="James T.Y."/>
            <person name="O'Malley M.A."/>
            <person name="Stajich J.E."/>
            <person name="Spatafora J.W."/>
            <person name="Visel A."/>
            <person name="Grigoriev I.V."/>
        </authorList>
    </citation>
    <scope>NUCLEOTIDE SEQUENCE [LARGE SCALE GENOMIC DNA]</scope>
    <source>
        <strain evidence="1 2">62-1032</strain>
    </source>
</reference>
<evidence type="ECO:0000313" key="2">
    <source>
        <dbReference type="Proteomes" id="UP000193467"/>
    </source>
</evidence>
<dbReference type="EMBL" id="MCGR01000017">
    <property type="protein sequence ID" value="ORY84643.1"/>
    <property type="molecule type" value="Genomic_DNA"/>
</dbReference>
<sequence length="420" mass="46919">MADGRFPYLLSLPPELLTPIFLEAKITIRNLVICRDLLPYTLISLYETVDLCRKSQILAFHQAVQNPDLARLVKSIGVSRNKDSVPVYIRSALRRHQSSQWRDVLIDILRRLVSLEGFYTFSEGLAAYAFSDFYQPGVAEHLSSVGVHLTDGDQFTEDEKSLFVSASRLPALEEIILEGGPCRQLPFDLAPFANTSPSTRPLPAHSWRLISLTLNNFDTLGEECRYIFESFTALRELAIRVRQLSPAFAKHLALLPKTLEFLELDVFDSPRLSSHPAAQASPKLNTIGALFPNLQRLYLNADVYTPPFFGHLHYAQELEVLRLGHNSPFTIGDLIPLLQPGLSTKLPSLKTLDLHVCGLGKMKGGRIVPWSMKWPEEYSKKGGKKLVGLCAEQNIELKGAVKCALGICSCQGGYHYETPC</sequence>
<comment type="caution">
    <text evidence="1">The sequence shown here is derived from an EMBL/GenBank/DDBJ whole genome shotgun (WGS) entry which is preliminary data.</text>
</comment>
<organism evidence="1 2">
    <name type="scientific">Leucosporidium creatinivorum</name>
    <dbReference type="NCBI Taxonomy" id="106004"/>
    <lineage>
        <taxon>Eukaryota</taxon>
        <taxon>Fungi</taxon>
        <taxon>Dikarya</taxon>
        <taxon>Basidiomycota</taxon>
        <taxon>Pucciniomycotina</taxon>
        <taxon>Microbotryomycetes</taxon>
        <taxon>Leucosporidiales</taxon>
        <taxon>Leucosporidium</taxon>
    </lineage>
</organism>
<dbReference type="OrthoDB" id="2520173at2759"/>
<dbReference type="InterPro" id="IPR032675">
    <property type="entry name" value="LRR_dom_sf"/>
</dbReference>
<protein>
    <recommendedName>
        <fullName evidence="3">F-box domain-containing protein</fullName>
    </recommendedName>
</protein>
<gene>
    <name evidence="1" type="ORF">BCR35DRAFT_324732</name>
</gene>
<name>A0A1Y2FL00_9BASI</name>
<keyword evidence="2" id="KW-1185">Reference proteome</keyword>
<evidence type="ECO:0000313" key="1">
    <source>
        <dbReference type="EMBL" id="ORY84643.1"/>
    </source>
</evidence>
<dbReference type="Gene3D" id="3.80.10.10">
    <property type="entry name" value="Ribonuclease Inhibitor"/>
    <property type="match status" value="1"/>
</dbReference>
<proteinExistence type="predicted"/>
<dbReference type="AlphaFoldDB" id="A0A1Y2FL00"/>